<evidence type="ECO:0000256" key="4">
    <source>
        <dbReference type="SAM" id="Phobius"/>
    </source>
</evidence>
<feature type="transmembrane region" description="Helical" evidence="4">
    <location>
        <begin position="81"/>
        <end position="101"/>
    </location>
</feature>
<gene>
    <name evidence="7" type="ORF">Poly59_31740</name>
</gene>
<comment type="caution">
    <text evidence="7">The sequence shown here is derived from an EMBL/GenBank/DDBJ whole genome shotgun (WGS) entry which is preliminary data.</text>
</comment>
<proteinExistence type="predicted"/>
<keyword evidence="4" id="KW-0472">Membrane</keyword>
<dbReference type="Pfam" id="PF24517">
    <property type="entry name" value="CBM96"/>
    <property type="match status" value="1"/>
</dbReference>
<keyword evidence="4" id="KW-1133">Transmembrane helix</keyword>
<dbReference type="InterPro" id="IPR006860">
    <property type="entry name" value="FecR"/>
</dbReference>
<dbReference type="Gene3D" id="2.60.120.1440">
    <property type="match status" value="1"/>
</dbReference>
<dbReference type="AlphaFoldDB" id="A0A5C6EWH4"/>
<dbReference type="EMBL" id="SJPX01000003">
    <property type="protein sequence ID" value="TWU51581.1"/>
    <property type="molecule type" value="Genomic_DNA"/>
</dbReference>
<evidence type="ECO:0000313" key="8">
    <source>
        <dbReference type="Proteomes" id="UP000317977"/>
    </source>
</evidence>
<feature type="domain" description="FecR protein" evidence="5">
    <location>
        <begin position="146"/>
        <end position="235"/>
    </location>
</feature>
<dbReference type="GO" id="GO:0016989">
    <property type="term" value="F:sigma factor antagonist activity"/>
    <property type="evidence" value="ECO:0007669"/>
    <property type="project" value="TreeGrafter"/>
</dbReference>
<keyword evidence="4" id="KW-0812">Transmembrane</keyword>
<evidence type="ECO:0000313" key="7">
    <source>
        <dbReference type="EMBL" id="TWU51581.1"/>
    </source>
</evidence>
<protein>
    <submittedName>
        <fullName evidence="7">FecR protein</fullName>
    </submittedName>
</protein>
<dbReference type="GO" id="GO:0005576">
    <property type="term" value="C:extracellular region"/>
    <property type="evidence" value="ECO:0007669"/>
    <property type="project" value="UniProtKB-SubCell"/>
</dbReference>
<evidence type="ECO:0000256" key="2">
    <source>
        <dbReference type="ARBA" id="ARBA00022525"/>
    </source>
</evidence>
<organism evidence="7 8">
    <name type="scientific">Rubripirellula reticaptiva</name>
    <dbReference type="NCBI Taxonomy" id="2528013"/>
    <lineage>
        <taxon>Bacteria</taxon>
        <taxon>Pseudomonadati</taxon>
        <taxon>Planctomycetota</taxon>
        <taxon>Planctomycetia</taxon>
        <taxon>Pirellulales</taxon>
        <taxon>Pirellulaceae</taxon>
        <taxon>Rubripirellula</taxon>
    </lineage>
</organism>
<comment type="subcellular location">
    <subcellularLocation>
        <location evidence="1">Secreted</location>
    </subcellularLocation>
</comment>
<keyword evidence="2" id="KW-0964">Secreted</keyword>
<evidence type="ECO:0000259" key="6">
    <source>
        <dbReference type="Pfam" id="PF24517"/>
    </source>
</evidence>
<reference evidence="7 8" key="1">
    <citation type="submission" date="2019-02" db="EMBL/GenBank/DDBJ databases">
        <title>Deep-cultivation of Planctomycetes and their phenomic and genomic characterization uncovers novel biology.</title>
        <authorList>
            <person name="Wiegand S."/>
            <person name="Jogler M."/>
            <person name="Boedeker C."/>
            <person name="Pinto D."/>
            <person name="Vollmers J."/>
            <person name="Rivas-Marin E."/>
            <person name="Kohn T."/>
            <person name="Peeters S.H."/>
            <person name="Heuer A."/>
            <person name="Rast P."/>
            <person name="Oberbeckmann S."/>
            <person name="Bunk B."/>
            <person name="Jeske O."/>
            <person name="Meyerdierks A."/>
            <person name="Storesund J.E."/>
            <person name="Kallscheuer N."/>
            <person name="Luecker S."/>
            <person name="Lage O.M."/>
            <person name="Pohl T."/>
            <person name="Merkel B.J."/>
            <person name="Hornburger P."/>
            <person name="Mueller R.-W."/>
            <person name="Bruemmer F."/>
            <person name="Labrenz M."/>
            <person name="Spormann A.M."/>
            <person name="Op Den Camp H."/>
            <person name="Overmann J."/>
            <person name="Amann R."/>
            <person name="Jetten M.S.M."/>
            <person name="Mascher T."/>
            <person name="Medema M.H."/>
            <person name="Devos D.P."/>
            <person name="Kaster A.-K."/>
            <person name="Ovreas L."/>
            <person name="Rohde M."/>
            <person name="Galperin M.Y."/>
            <person name="Jogler C."/>
        </authorList>
    </citation>
    <scope>NUCLEOTIDE SEQUENCE [LARGE SCALE GENOMIC DNA]</scope>
    <source>
        <strain evidence="7 8">Poly59</strain>
    </source>
</reference>
<feature type="domain" description="Carbohydrate-binding module family 96" evidence="6">
    <location>
        <begin position="298"/>
        <end position="417"/>
    </location>
</feature>
<keyword evidence="8" id="KW-1185">Reference proteome</keyword>
<name>A0A5C6EWH4_9BACT</name>
<dbReference type="NCBIfam" id="NF033679">
    <property type="entry name" value="DNRLRE_dom"/>
    <property type="match status" value="1"/>
</dbReference>
<accession>A0A5C6EWH4</accession>
<dbReference type="PANTHER" id="PTHR30273">
    <property type="entry name" value="PERIPLASMIC SIGNAL SENSOR AND SIGMA FACTOR ACTIVATOR FECR-RELATED"/>
    <property type="match status" value="1"/>
</dbReference>
<dbReference type="InterPro" id="IPR055372">
    <property type="entry name" value="CBM96"/>
</dbReference>
<dbReference type="Pfam" id="PF04773">
    <property type="entry name" value="FecR"/>
    <property type="match status" value="1"/>
</dbReference>
<dbReference type="PANTHER" id="PTHR30273:SF2">
    <property type="entry name" value="PROTEIN FECR"/>
    <property type="match status" value="1"/>
</dbReference>
<sequence>MMLDQRFDELMACYLDGELSETELAELHAAVIGSDSLRQRFQEQTRVNVLLRETLSERVELQSLARTTEPVRGKQFAWRRIAIAATAAALIGLLFGGALILRGVTDEEPAMGTCMSVSGSGQLTVKRNTESDVATSGYALQVGDQVTCDSQTQAMLRLTDGSILSMEPGSQLRLAATAPQVVLQQGEAYFEIAPRHDGDPPFEVQTGHSTIAVMGTVFSLVATGHTELKVYEGSVTLTRSSDHAAVNVGSQQMATTDDLAVQELSSSPIKTETLLATDDLTLDHGELERNKQFLKVEGKRRTIYLRFEIPDIAGLRSAKVRLTQDVDSGSGTLKFFVGDHSDWNENDLTKDGVPQPLREVAQHRGVVRRGQVVAVDVTAAVQKPGPLTIIITLDKTGEDDIWFGSRESDTPPELVLTFEP</sequence>
<evidence type="ECO:0000259" key="5">
    <source>
        <dbReference type="Pfam" id="PF04773"/>
    </source>
</evidence>
<keyword evidence="3" id="KW-0732">Signal</keyword>
<evidence type="ECO:0000256" key="1">
    <source>
        <dbReference type="ARBA" id="ARBA00004613"/>
    </source>
</evidence>
<evidence type="ECO:0000256" key="3">
    <source>
        <dbReference type="ARBA" id="ARBA00022729"/>
    </source>
</evidence>
<dbReference type="Proteomes" id="UP000317977">
    <property type="component" value="Unassembled WGS sequence"/>
</dbReference>
<dbReference type="InterPro" id="IPR012373">
    <property type="entry name" value="Ferrdict_sens_TM"/>
</dbReference>